<comment type="caution">
    <text evidence="1">The sequence shown here is derived from an EMBL/GenBank/DDBJ whole genome shotgun (WGS) entry which is preliminary data.</text>
</comment>
<keyword evidence="2" id="KW-1185">Reference proteome</keyword>
<evidence type="ECO:0000313" key="1">
    <source>
        <dbReference type="EMBL" id="VEL18037.1"/>
    </source>
</evidence>
<evidence type="ECO:0000313" key="2">
    <source>
        <dbReference type="Proteomes" id="UP000784294"/>
    </source>
</evidence>
<dbReference type="EMBL" id="CAAALY010035360">
    <property type="protein sequence ID" value="VEL18037.1"/>
    <property type="molecule type" value="Genomic_DNA"/>
</dbReference>
<dbReference type="AlphaFoldDB" id="A0A3S5CFZ5"/>
<protein>
    <submittedName>
        <fullName evidence="1">Uncharacterized protein</fullName>
    </submittedName>
</protein>
<sequence length="94" mass="9946">MSTGGECMIDCPDKHCQPEACCPNGSAPIALNHFGSSAAEYLTSQNSELPACQLMPSGETLLKSNRSKFSHATGSEVFQVDETLNLAGSPWGRV</sequence>
<reference evidence="1" key="1">
    <citation type="submission" date="2018-11" db="EMBL/GenBank/DDBJ databases">
        <authorList>
            <consortium name="Pathogen Informatics"/>
        </authorList>
    </citation>
    <scope>NUCLEOTIDE SEQUENCE</scope>
</reference>
<organism evidence="1 2">
    <name type="scientific">Protopolystoma xenopodis</name>
    <dbReference type="NCBI Taxonomy" id="117903"/>
    <lineage>
        <taxon>Eukaryota</taxon>
        <taxon>Metazoa</taxon>
        <taxon>Spiralia</taxon>
        <taxon>Lophotrochozoa</taxon>
        <taxon>Platyhelminthes</taxon>
        <taxon>Monogenea</taxon>
        <taxon>Polyopisthocotylea</taxon>
        <taxon>Polystomatidea</taxon>
        <taxon>Polystomatidae</taxon>
        <taxon>Protopolystoma</taxon>
    </lineage>
</organism>
<name>A0A3S5CFZ5_9PLAT</name>
<accession>A0A3S5CFZ5</accession>
<gene>
    <name evidence="1" type="ORF">PXEA_LOCUS11477</name>
</gene>
<proteinExistence type="predicted"/>
<dbReference type="Proteomes" id="UP000784294">
    <property type="component" value="Unassembled WGS sequence"/>
</dbReference>